<dbReference type="Proteomes" id="UP000010552">
    <property type="component" value="Unassembled WGS sequence"/>
</dbReference>
<reference evidence="3" key="1">
    <citation type="journal article" date="2013" name="Science">
        <title>Comparative analysis of bat genomes provides insight into the evolution of flight and immunity.</title>
        <authorList>
            <person name="Zhang G."/>
            <person name="Cowled C."/>
            <person name="Shi Z."/>
            <person name="Huang Z."/>
            <person name="Bishop-Lilly K.A."/>
            <person name="Fang X."/>
            <person name="Wynne J.W."/>
            <person name="Xiong Z."/>
            <person name="Baker M.L."/>
            <person name="Zhao W."/>
            <person name="Tachedjian M."/>
            <person name="Zhu Y."/>
            <person name="Zhou P."/>
            <person name="Jiang X."/>
            <person name="Ng J."/>
            <person name="Yang L."/>
            <person name="Wu L."/>
            <person name="Xiao J."/>
            <person name="Feng Y."/>
            <person name="Chen Y."/>
            <person name="Sun X."/>
            <person name="Zhang Y."/>
            <person name="Marsh G.A."/>
            <person name="Crameri G."/>
            <person name="Broder C.C."/>
            <person name="Frey K.G."/>
            <person name="Wang L.F."/>
            <person name="Wang J."/>
        </authorList>
    </citation>
    <scope>NUCLEOTIDE SEQUENCE [LARGE SCALE GENOMIC DNA]</scope>
</reference>
<protein>
    <submittedName>
        <fullName evidence="2">Uncharacterized protein</fullName>
    </submittedName>
</protein>
<gene>
    <name evidence="2" type="ORF">PAL_GLEAN10016303</name>
</gene>
<sequence length="72" mass="7769">MPESLEREAAPKQGNITYWPSSLLLCLKGSHASASGEDTAFYSCSEAPLEAQMWAPQPTAERGAGEPQRSPF</sequence>
<dbReference type="AlphaFoldDB" id="L5KTM9"/>
<feature type="region of interest" description="Disordered" evidence="1">
    <location>
        <begin position="53"/>
        <end position="72"/>
    </location>
</feature>
<proteinExistence type="predicted"/>
<accession>L5KTM9</accession>
<evidence type="ECO:0000313" key="2">
    <source>
        <dbReference type="EMBL" id="ELK14570.1"/>
    </source>
</evidence>
<keyword evidence="3" id="KW-1185">Reference proteome</keyword>
<evidence type="ECO:0000256" key="1">
    <source>
        <dbReference type="SAM" id="MobiDB-lite"/>
    </source>
</evidence>
<evidence type="ECO:0000313" key="3">
    <source>
        <dbReference type="Proteomes" id="UP000010552"/>
    </source>
</evidence>
<name>L5KTM9_PTEAL</name>
<dbReference type="InParanoid" id="L5KTM9"/>
<dbReference type="EMBL" id="KB030572">
    <property type="protein sequence ID" value="ELK14570.1"/>
    <property type="molecule type" value="Genomic_DNA"/>
</dbReference>
<organism evidence="2 3">
    <name type="scientific">Pteropus alecto</name>
    <name type="common">Black flying fox</name>
    <dbReference type="NCBI Taxonomy" id="9402"/>
    <lineage>
        <taxon>Eukaryota</taxon>
        <taxon>Metazoa</taxon>
        <taxon>Chordata</taxon>
        <taxon>Craniata</taxon>
        <taxon>Vertebrata</taxon>
        <taxon>Euteleostomi</taxon>
        <taxon>Mammalia</taxon>
        <taxon>Eutheria</taxon>
        <taxon>Laurasiatheria</taxon>
        <taxon>Chiroptera</taxon>
        <taxon>Yinpterochiroptera</taxon>
        <taxon>Pteropodoidea</taxon>
        <taxon>Pteropodidae</taxon>
        <taxon>Pteropodinae</taxon>
        <taxon>Pteropus</taxon>
    </lineage>
</organism>